<evidence type="ECO:0000256" key="5">
    <source>
        <dbReference type="ARBA" id="ARBA00022837"/>
    </source>
</evidence>
<dbReference type="GO" id="GO:0005509">
    <property type="term" value="F:calcium ion binding"/>
    <property type="evidence" value="ECO:0007669"/>
    <property type="project" value="InterPro"/>
</dbReference>
<accession>A0A9W6F870</accession>
<feature type="domain" description="EF-hand" evidence="7">
    <location>
        <begin position="115"/>
        <end position="150"/>
    </location>
</feature>
<feature type="region of interest" description="Disordered" evidence="6">
    <location>
        <begin position="349"/>
        <end position="384"/>
    </location>
</feature>
<dbReference type="InterPro" id="IPR051426">
    <property type="entry name" value="Peflin/Sorcin_CaBP"/>
</dbReference>
<feature type="compositionally biased region" description="Low complexity" evidence="6">
    <location>
        <begin position="774"/>
        <end position="788"/>
    </location>
</feature>
<feature type="compositionally biased region" description="Low complexity" evidence="6">
    <location>
        <begin position="969"/>
        <end position="980"/>
    </location>
</feature>
<evidence type="ECO:0000256" key="2">
    <source>
        <dbReference type="ARBA" id="ARBA00022490"/>
    </source>
</evidence>
<feature type="region of interest" description="Disordered" evidence="6">
    <location>
        <begin position="1"/>
        <end position="22"/>
    </location>
</feature>
<dbReference type="SUPFAM" id="SSF47473">
    <property type="entry name" value="EF-hand"/>
    <property type="match status" value="1"/>
</dbReference>
<feature type="compositionally biased region" description="Low complexity" evidence="6">
    <location>
        <begin position="816"/>
        <end position="826"/>
    </location>
</feature>
<dbReference type="PANTHER" id="PTHR46212">
    <property type="entry name" value="PEFLIN"/>
    <property type="match status" value="1"/>
</dbReference>
<name>A0A9W6F870_9CHLO</name>
<feature type="compositionally biased region" description="Low complexity" evidence="6">
    <location>
        <begin position="856"/>
        <end position="880"/>
    </location>
</feature>
<keyword evidence="5" id="KW-0106">Calcium</keyword>
<dbReference type="Proteomes" id="UP001165080">
    <property type="component" value="Unassembled WGS sequence"/>
</dbReference>
<feature type="region of interest" description="Disordered" evidence="6">
    <location>
        <begin position="545"/>
        <end position="642"/>
    </location>
</feature>
<sequence>MDDADEADAGSSTAGDTIGPELSALDFGRLEPADEEVPLHVQPKHQFQQSHVHYSGREGPSPRTGIKLHKLKLARLSHLDDGTKAKVSRSVQTSHVKTWLHAHGYVVKADKLHPAVARVIEEWFSLVDQDGSRTLEHHELLAALKEAQIPCSDATIKEMIGMMDMNKDGVIDWDEFEVFMTEEFAAGKSLLSGEYLLPSGTSLNFGVMIGKLKRNKLLRDIMEDPGRRNRWASIASNPDALGRELAVMQEAVEATSITLEHLKRSEEAKRGVAGAGAGGGGGDTAQSQVTAALVRAMEESRRAAQAVEPVRSLAEKIRAGVLTPPGPELQPRRDCLGSLPLPEQILLASPGLSPARTPRGRAACPDPTASPRTPTGSEGGASACSSLEPFMQMQVQQMQMHASAPAGGGGRGDQVDAAGPGPPDGGGSGGALPAGMPKFGVSASAPPLGPGSALSYNVSAVTQYLASQSQQSSYGTPPPLLTPFASTPLDWWAGQGARDTPSQYNGSGSGVFAASTPPPPTAYGSRRPFDAAAARLQKPATAMAVYGSRRPSDGPPPPHRHSPASPAAWSEPAPSRVPSRGGSGSRLLATQGRHGGRHRSPSPVPGSPHHRAGAQQHQQQQPAPEPRYLTTGTISSRAHAMQSTRVINQVGLMARELRGAPGRYSAEPPGLPAAVLAATRGQWGGPNDGGGGGGGALADRSLSASADGIALSSRSATVNGTASVPAAAALPSPLRGSASSLPVLPHSGQLSQFIDSVFLTARKAEPPVGGSGAAAGAAAPSSAGGTSARSPERGRARTCGPSEATSAPVPMRLHMPAAWASPDASSAPPPPPVSPRGGNTTLSPRSPRPGNKHLSPAAAAAAPAVQPDGGPAANAAPAADKALKPTSAVGRSRAGLTLTADDGASGSGSGDGGGVSGGASTQRAGSSAGRRPVPPLWASGIAWGSPAAALGYRPGTAAVGAGKAGFGGADAPLASAARAPAPGPPPPGNPAAGSWLYGSDEGVSVLDRSASLSAAPPSPDGRTNDGAGASASAGAGASGRATGGSPGRAALALIGPLEASPRSRGRGPLAARGDKEDATGDPSWQAAAASLLQLRIAKQLSVI</sequence>
<dbReference type="InterPro" id="IPR011992">
    <property type="entry name" value="EF-hand-dom_pair"/>
</dbReference>
<feature type="region of interest" description="Disordered" evidence="6">
    <location>
        <begin position="492"/>
        <end position="526"/>
    </location>
</feature>
<gene>
    <name evidence="8" type="primary">PLEST005644</name>
    <name evidence="8" type="ORF">PLESTB_001554500</name>
</gene>
<dbReference type="Gene3D" id="1.10.238.10">
    <property type="entry name" value="EF-hand"/>
    <property type="match status" value="1"/>
</dbReference>
<organism evidence="8 9">
    <name type="scientific">Pleodorina starrii</name>
    <dbReference type="NCBI Taxonomy" id="330485"/>
    <lineage>
        <taxon>Eukaryota</taxon>
        <taxon>Viridiplantae</taxon>
        <taxon>Chlorophyta</taxon>
        <taxon>core chlorophytes</taxon>
        <taxon>Chlorophyceae</taxon>
        <taxon>CS clade</taxon>
        <taxon>Chlamydomonadales</taxon>
        <taxon>Volvocaceae</taxon>
        <taxon>Pleodorina</taxon>
    </lineage>
</organism>
<dbReference type="PROSITE" id="PS00018">
    <property type="entry name" value="EF_HAND_1"/>
    <property type="match status" value="2"/>
</dbReference>
<feature type="region of interest" description="Disordered" evidence="6">
    <location>
        <begin position="397"/>
        <end position="433"/>
    </location>
</feature>
<reference evidence="8 9" key="1">
    <citation type="journal article" date="2023" name="Commun. Biol.">
        <title>Reorganization of the ancestral sex-determining regions during the evolution of trioecy in Pleodorina starrii.</title>
        <authorList>
            <person name="Takahashi K."/>
            <person name="Suzuki S."/>
            <person name="Kawai-Toyooka H."/>
            <person name="Yamamoto K."/>
            <person name="Hamaji T."/>
            <person name="Ootsuki R."/>
            <person name="Yamaguchi H."/>
            <person name="Kawachi M."/>
            <person name="Higashiyama T."/>
            <person name="Nozaki H."/>
        </authorList>
    </citation>
    <scope>NUCLEOTIDE SEQUENCE [LARGE SCALE GENOMIC DNA]</scope>
    <source>
        <strain evidence="8 9">NIES-4479</strain>
    </source>
</reference>
<dbReference type="CDD" id="cd00051">
    <property type="entry name" value="EFh"/>
    <property type="match status" value="1"/>
</dbReference>
<dbReference type="GO" id="GO:0048306">
    <property type="term" value="F:calcium-dependent protein binding"/>
    <property type="evidence" value="ECO:0007669"/>
    <property type="project" value="UniProtKB-ARBA"/>
</dbReference>
<feature type="region of interest" description="Disordered" evidence="6">
    <location>
        <begin position="43"/>
        <end position="63"/>
    </location>
</feature>
<evidence type="ECO:0000256" key="3">
    <source>
        <dbReference type="ARBA" id="ARBA00022723"/>
    </source>
</evidence>
<comment type="subcellular location">
    <subcellularLocation>
        <location evidence="1">Cytoplasm</location>
    </subcellularLocation>
</comment>
<feature type="region of interest" description="Disordered" evidence="6">
    <location>
        <begin position="767"/>
        <end position="940"/>
    </location>
</feature>
<keyword evidence="4" id="KW-0677">Repeat</keyword>
<dbReference type="InterPro" id="IPR018247">
    <property type="entry name" value="EF_Hand_1_Ca_BS"/>
</dbReference>
<feature type="domain" description="EF-hand" evidence="7">
    <location>
        <begin position="151"/>
        <end position="186"/>
    </location>
</feature>
<dbReference type="EMBL" id="BRXU01000031">
    <property type="protein sequence ID" value="GLC59923.1"/>
    <property type="molecule type" value="Genomic_DNA"/>
</dbReference>
<dbReference type="GO" id="GO:0005737">
    <property type="term" value="C:cytoplasm"/>
    <property type="evidence" value="ECO:0007669"/>
    <property type="project" value="UniProtKB-SubCell"/>
</dbReference>
<feature type="compositionally biased region" description="Low complexity" evidence="6">
    <location>
        <begin position="1026"/>
        <end position="1040"/>
    </location>
</feature>
<feature type="compositionally biased region" description="Gly residues" evidence="6">
    <location>
        <begin position="905"/>
        <end position="917"/>
    </location>
</feature>
<evidence type="ECO:0000259" key="7">
    <source>
        <dbReference type="PROSITE" id="PS50222"/>
    </source>
</evidence>
<keyword evidence="9" id="KW-1185">Reference proteome</keyword>
<feature type="compositionally biased region" description="Polar residues" evidence="6">
    <location>
        <begin position="630"/>
        <end position="642"/>
    </location>
</feature>
<evidence type="ECO:0000256" key="4">
    <source>
        <dbReference type="ARBA" id="ARBA00022737"/>
    </source>
</evidence>
<dbReference type="PANTHER" id="PTHR46212:SF3">
    <property type="entry name" value="GH27120P"/>
    <property type="match status" value="1"/>
</dbReference>
<feature type="compositionally biased region" description="Low complexity" evidence="6">
    <location>
        <begin position="613"/>
        <end position="622"/>
    </location>
</feature>
<dbReference type="AlphaFoldDB" id="A0A9W6F870"/>
<evidence type="ECO:0000256" key="1">
    <source>
        <dbReference type="ARBA" id="ARBA00004496"/>
    </source>
</evidence>
<feature type="region of interest" description="Disordered" evidence="6">
    <location>
        <begin position="961"/>
        <end position="1082"/>
    </location>
</feature>
<comment type="caution">
    <text evidence="8">The sequence shown here is derived from an EMBL/GenBank/DDBJ whole genome shotgun (WGS) entry which is preliminary data.</text>
</comment>
<dbReference type="InterPro" id="IPR002048">
    <property type="entry name" value="EF_hand_dom"/>
</dbReference>
<dbReference type="PROSITE" id="PS50222">
    <property type="entry name" value="EF_HAND_2"/>
    <property type="match status" value="2"/>
</dbReference>
<keyword evidence="2" id="KW-0963">Cytoplasm</keyword>
<proteinExistence type="predicted"/>
<dbReference type="Pfam" id="PF13499">
    <property type="entry name" value="EF-hand_7"/>
    <property type="match status" value="1"/>
</dbReference>
<feature type="compositionally biased region" description="Low complexity" evidence="6">
    <location>
        <begin position="563"/>
        <end position="580"/>
    </location>
</feature>
<keyword evidence="3" id="KW-0479">Metal-binding</keyword>
<protein>
    <recommendedName>
        <fullName evidence="7">EF-hand domain-containing protein</fullName>
    </recommendedName>
</protein>
<dbReference type="SMART" id="SM00054">
    <property type="entry name" value="EFh"/>
    <property type="match status" value="2"/>
</dbReference>
<evidence type="ECO:0000313" key="9">
    <source>
        <dbReference type="Proteomes" id="UP001165080"/>
    </source>
</evidence>
<evidence type="ECO:0000313" key="8">
    <source>
        <dbReference type="EMBL" id="GLC59923.1"/>
    </source>
</evidence>
<evidence type="ECO:0000256" key="6">
    <source>
        <dbReference type="SAM" id="MobiDB-lite"/>
    </source>
</evidence>